<accession>A0A2I0JX00</accession>
<gene>
    <name evidence="1" type="ORF">CRG98_018804</name>
</gene>
<evidence type="ECO:0000313" key="1">
    <source>
        <dbReference type="EMBL" id="PKI60815.1"/>
    </source>
</evidence>
<evidence type="ECO:0000313" key="2">
    <source>
        <dbReference type="Proteomes" id="UP000233551"/>
    </source>
</evidence>
<organism evidence="1 2">
    <name type="scientific">Punica granatum</name>
    <name type="common">Pomegranate</name>
    <dbReference type="NCBI Taxonomy" id="22663"/>
    <lineage>
        <taxon>Eukaryota</taxon>
        <taxon>Viridiplantae</taxon>
        <taxon>Streptophyta</taxon>
        <taxon>Embryophyta</taxon>
        <taxon>Tracheophyta</taxon>
        <taxon>Spermatophyta</taxon>
        <taxon>Magnoliopsida</taxon>
        <taxon>eudicotyledons</taxon>
        <taxon>Gunneridae</taxon>
        <taxon>Pentapetalae</taxon>
        <taxon>rosids</taxon>
        <taxon>malvids</taxon>
        <taxon>Myrtales</taxon>
        <taxon>Lythraceae</taxon>
        <taxon>Punica</taxon>
    </lineage>
</organism>
<name>A0A2I0JX00_PUNGR</name>
<comment type="caution">
    <text evidence="1">The sequence shown here is derived from an EMBL/GenBank/DDBJ whole genome shotgun (WGS) entry which is preliminary data.</text>
</comment>
<reference evidence="1 2" key="1">
    <citation type="submission" date="2017-11" db="EMBL/GenBank/DDBJ databases">
        <title>De-novo sequencing of pomegranate (Punica granatum L.) genome.</title>
        <authorList>
            <person name="Akparov Z."/>
            <person name="Amiraslanov A."/>
            <person name="Hajiyeva S."/>
            <person name="Abbasov M."/>
            <person name="Kaur K."/>
            <person name="Hamwieh A."/>
            <person name="Solovyev V."/>
            <person name="Salamov A."/>
            <person name="Braich B."/>
            <person name="Kosarev P."/>
            <person name="Mahmoud A."/>
            <person name="Hajiyev E."/>
            <person name="Babayeva S."/>
            <person name="Izzatullayeva V."/>
            <person name="Mammadov A."/>
            <person name="Mammadov A."/>
            <person name="Sharifova S."/>
            <person name="Ojaghi J."/>
            <person name="Eynullazada K."/>
            <person name="Bayramov B."/>
            <person name="Abdulazimova A."/>
            <person name="Shahmuradov I."/>
        </authorList>
    </citation>
    <scope>NUCLEOTIDE SEQUENCE [LARGE SCALE GENOMIC DNA]</scope>
    <source>
        <strain evidence="2">cv. AG2017</strain>
        <tissue evidence="1">Leaf</tissue>
    </source>
</reference>
<proteinExistence type="predicted"/>
<dbReference type="Proteomes" id="UP000233551">
    <property type="component" value="Unassembled WGS sequence"/>
</dbReference>
<protein>
    <submittedName>
        <fullName evidence="1">Uncharacterized protein</fullName>
    </submittedName>
</protein>
<dbReference type="AlphaFoldDB" id="A0A2I0JX00"/>
<dbReference type="EMBL" id="PGOL01001108">
    <property type="protein sequence ID" value="PKI60815.1"/>
    <property type="molecule type" value="Genomic_DNA"/>
</dbReference>
<sequence length="109" mass="12334">MDNVMNDISMVTKEEEEEEEDVVVWGLGDFMYILSLVSPLKESGHLFFFRSPLRKPHTTKNGRFWGTRISSWMHPGRLSEDATVAPPTWLPLVPPPTANSHGLPVDMVV</sequence>
<keyword evidence="2" id="KW-1185">Reference proteome</keyword>